<organism evidence="1 2">
    <name type="scientific">Phytophthora nicotianae</name>
    <name type="common">Potato buckeye rot agent</name>
    <name type="synonym">Phytophthora parasitica</name>
    <dbReference type="NCBI Taxonomy" id="4792"/>
    <lineage>
        <taxon>Eukaryota</taxon>
        <taxon>Sar</taxon>
        <taxon>Stramenopiles</taxon>
        <taxon>Oomycota</taxon>
        <taxon>Peronosporomycetes</taxon>
        <taxon>Peronosporales</taxon>
        <taxon>Peronosporaceae</taxon>
        <taxon>Phytophthora</taxon>
    </lineage>
</organism>
<accession>A0A0W8DYN5</accession>
<evidence type="ECO:0000313" key="2">
    <source>
        <dbReference type="Proteomes" id="UP000052943"/>
    </source>
</evidence>
<gene>
    <name evidence="1" type="ORF">AM587_10003221</name>
</gene>
<sequence>MKRESGAFVNKAPACTKKALKQMIVYLYSTAVTASDYQDAALFPATTLIDLLGHPENVNQLQATPSASHDDRSADAIPGIHAYVNRVLDRVAKRSGVAERLTSRSFRRGSANGTGMCVQWIFDRGAWNMTATNKAFATQTKIRSVAFALFISSSGLETPQYNVNERVLDTLMAYLLKHYPQLKKLAADGPAIQRIEACTRDKGFSEKDLLSWSSYLAGDTSTNAIQGSASPQSTPNDYTQHPMYLHQASLIEQLIQVNQKLDMRLSVMEAKFYNKQQDTTTANNVCQDTITSHPPNKRRTSKMFGSLAFLKLFLPDGFILNEKSPRYRDDVLMIEVATEVGLLAFLRGLDITARGAQNVLKAMRKLHKSGRLNDRITRYKHLQAAGRIADAATAHTTNILGLL</sequence>
<comment type="caution">
    <text evidence="1">The sequence shown here is derived from an EMBL/GenBank/DDBJ whole genome shotgun (WGS) entry which is preliminary data.</text>
</comment>
<dbReference type="Proteomes" id="UP000052943">
    <property type="component" value="Unassembled WGS sequence"/>
</dbReference>
<proteinExistence type="predicted"/>
<dbReference type="EMBL" id="LNFO01000328">
    <property type="protein sequence ID" value="KUG01461.1"/>
    <property type="molecule type" value="Genomic_DNA"/>
</dbReference>
<evidence type="ECO:0000313" key="1">
    <source>
        <dbReference type="EMBL" id="KUG01461.1"/>
    </source>
</evidence>
<dbReference type="STRING" id="4790.A0A0W8DYN5"/>
<dbReference type="AlphaFoldDB" id="A0A0W8DYN5"/>
<protein>
    <submittedName>
        <fullName evidence="1">Uncharacterized protein</fullName>
    </submittedName>
</protein>
<reference evidence="1 2" key="1">
    <citation type="submission" date="2015-11" db="EMBL/GenBank/DDBJ databases">
        <title>Genomes and virulence difference between two physiological races of Phytophthora nicotianae.</title>
        <authorList>
            <person name="Liu H."/>
            <person name="Ma X."/>
            <person name="Yu H."/>
            <person name="Fang D."/>
            <person name="Li Y."/>
            <person name="Wang X."/>
            <person name="Wang W."/>
            <person name="Dong Y."/>
            <person name="Xiao B."/>
        </authorList>
    </citation>
    <scope>NUCLEOTIDE SEQUENCE [LARGE SCALE GENOMIC DNA]</scope>
    <source>
        <strain evidence="2">race 0</strain>
    </source>
</reference>
<name>A0A0W8DYN5_PHYNI</name>
<dbReference type="OrthoDB" id="108345at2759"/>